<proteinExistence type="predicted"/>
<organism evidence="1 2">
    <name type="scientific">Grimontia marina</name>
    <dbReference type="NCBI Taxonomy" id="646534"/>
    <lineage>
        <taxon>Bacteria</taxon>
        <taxon>Pseudomonadati</taxon>
        <taxon>Pseudomonadota</taxon>
        <taxon>Gammaproteobacteria</taxon>
        <taxon>Vibrionales</taxon>
        <taxon>Vibrionaceae</taxon>
        <taxon>Grimontia</taxon>
    </lineage>
</organism>
<gene>
    <name evidence="1" type="ORF">GMA8713_04461</name>
</gene>
<keyword evidence="2" id="KW-1185">Reference proteome</keyword>
<evidence type="ECO:0000313" key="2">
    <source>
        <dbReference type="Proteomes" id="UP000073601"/>
    </source>
</evidence>
<dbReference type="AlphaFoldDB" id="A0A128FI05"/>
<evidence type="ECO:0000313" key="1">
    <source>
        <dbReference type="EMBL" id="CZF86427.1"/>
    </source>
</evidence>
<accession>A0A128FI05</accession>
<name>A0A128FI05_9GAMM</name>
<protein>
    <submittedName>
        <fullName evidence="1">Uncharacterized protein</fullName>
    </submittedName>
</protein>
<dbReference type="Proteomes" id="UP000073601">
    <property type="component" value="Unassembled WGS sequence"/>
</dbReference>
<dbReference type="EMBL" id="FIZY01000065">
    <property type="protein sequence ID" value="CZF86427.1"/>
    <property type="molecule type" value="Genomic_DNA"/>
</dbReference>
<reference evidence="2" key="1">
    <citation type="submission" date="2016-02" db="EMBL/GenBank/DDBJ databases">
        <authorList>
            <person name="Rodrigo-Torres Lidia"/>
            <person name="Arahal R.David."/>
        </authorList>
    </citation>
    <scope>NUCLEOTIDE SEQUENCE [LARGE SCALE GENOMIC DNA]</scope>
    <source>
        <strain evidence="2">CECT 8713</strain>
    </source>
</reference>
<sequence>MAKFNARILDIECLFATLFFYVPLSAFKLTNAVGIETVFAIRMRNVSDTNDFALGGFFQ</sequence>